<organism evidence="8">
    <name type="scientific">mine drainage metagenome</name>
    <dbReference type="NCBI Taxonomy" id="410659"/>
    <lineage>
        <taxon>unclassified sequences</taxon>
        <taxon>metagenomes</taxon>
        <taxon>ecological metagenomes</taxon>
    </lineage>
</organism>
<dbReference type="GO" id="GO:0006424">
    <property type="term" value="P:glutamyl-tRNA aminoacylation"/>
    <property type="evidence" value="ECO:0007669"/>
    <property type="project" value="TreeGrafter"/>
</dbReference>
<reference evidence="8" key="1">
    <citation type="submission" date="2009-10" db="EMBL/GenBank/DDBJ databases">
        <title>Diversity of trophic interactions inside an arsenic-rich microbial ecosystem.</title>
        <authorList>
            <person name="Bertin P.N."/>
            <person name="Heinrich-Salmeron A."/>
            <person name="Pelletier E."/>
            <person name="Goulhen-Chollet F."/>
            <person name="Arsene-Ploetze F."/>
            <person name="Gallien S."/>
            <person name="Calteau A."/>
            <person name="Vallenet D."/>
            <person name="Casiot C."/>
            <person name="Chane-Woon-Ming B."/>
            <person name="Giloteaux L."/>
            <person name="Barakat M."/>
            <person name="Bonnefoy V."/>
            <person name="Bruneel O."/>
            <person name="Chandler M."/>
            <person name="Cleiss J."/>
            <person name="Duran R."/>
            <person name="Elbaz-Poulichet F."/>
            <person name="Fonknechten N."/>
            <person name="Lauga B."/>
            <person name="Mornico D."/>
            <person name="Ortet P."/>
            <person name="Schaeffer C."/>
            <person name="Siguier P."/>
            <person name="Alexander Thil Smith A."/>
            <person name="Van Dorsselaer A."/>
            <person name="Weissenbach J."/>
            <person name="Medigue C."/>
            <person name="Le Paslier D."/>
        </authorList>
    </citation>
    <scope>NUCLEOTIDE SEQUENCE</scope>
</reference>
<dbReference type="PRINTS" id="PR00987">
    <property type="entry name" value="TRNASYNTHGLU"/>
</dbReference>
<dbReference type="AlphaFoldDB" id="E6Q0B3"/>
<keyword evidence="4" id="KW-0862">Zinc</keyword>
<evidence type="ECO:0000259" key="7">
    <source>
        <dbReference type="Pfam" id="PF00749"/>
    </source>
</evidence>
<evidence type="ECO:0000256" key="1">
    <source>
        <dbReference type="ARBA" id="ARBA00022598"/>
    </source>
</evidence>
<name>E6Q0B3_9ZZZZ</name>
<accession>E6Q0B3</accession>
<dbReference type="NCBIfam" id="NF004315">
    <property type="entry name" value="PRK05710.1-4"/>
    <property type="match status" value="1"/>
</dbReference>
<evidence type="ECO:0000256" key="4">
    <source>
        <dbReference type="ARBA" id="ARBA00022833"/>
    </source>
</evidence>
<sequence length="314" mass="34999">MGTLISELPRGGYRGRLAPSPTGLLHVGHARTFWTASQRARDAGGVLILRMDDLDPERSRSEFADAAIEDLRWLGIRWQEGPDKLDKSDKSGAFGPYLQSRRHEIYEAALRRLIRRGYVYPCRCTRKDLALAASAPHEGIEGDTPAGMTDDEPIYPGTCRSFDVELGQLPGPTSSRFLPENVNWRFRVPDGVAVEFHDLNLGPQRFVAGKDFGDFVVWRRDNVPSYQLASVVDDGMMQISEVVRGADLLKSTARQILLFRALGYPAPNWFHCELVADHNGERLAKRHAALALRTLRQRGITPMKILSAGLPVVA</sequence>
<dbReference type="GO" id="GO:0004818">
    <property type="term" value="F:glutamate-tRNA ligase activity"/>
    <property type="evidence" value="ECO:0007669"/>
    <property type="project" value="TreeGrafter"/>
</dbReference>
<dbReference type="Pfam" id="PF00749">
    <property type="entry name" value="tRNA-synt_1c"/>
    <property type="match status" value="1"/>
</dbReference>
<keyword evidence="2" id="KW-0479">Metal-binding</keyword>
<dbReference type="EMBL" id="CABN01000156">
    <property type="protein sequence ID" value="CBI00622.1"/>
    <property type="molecule type" value="Genomic_DNA"/>
</dbReference>
<dbReference type="PANTHER" id="PTHR43311:SF1">
    <property type="entry name" value="GLUTAMYL-Q TRNA(ASP) SYNTHETASE"/>
    <property type="match status" value="1"/>
</dbReference>
<dbReference type="SUPFAM" id="SSF52374">
    <property type="entry name" value="Nucleotidylyl transferase"/>
    <property type="match status" value="1"/>
</dbReference>
<evidence type="ECO:0000313" key="8">
    <source>
        <dbReference type="EMBL" id="CBI00622.1"/>
    </source>
</evidence>
<protein>
    <submittedName>
        <fullName evidence="8">Glutamyl-Q tRNA(Asp) synthetase (Glu-Q-RSs)</fullName>
        <ecNumber evidence="8">6.1.1.-</ecNumber>
    </submittedName>
</protein>
<dbReference type="GO" id="GO:0005829">
    <property type="term" value="C:cytosol"/>
    <property type="evidence" value="ECO:0007669"/>
    <property type="project" value="TreeGrafter"/>
</dbReference>
<dbReference type="InterPro" id="IPR001412">
    <property type="entry name" value="aa-tRNA-synth_I_CS"/>
</dbReference>
<keyword evidence="3" id="KW-0547">Nucleotide-binding</keyword>
<evidence type="ECO:0000256" key="6">
    <source>
        <dbReference type="ARBA" id="ARBA00023146"/>
    </source>
</evidence>
<dbReference type="PROSITE" id="PS00178">
    <property type="entry name" value="AA_TRNA_LIGASE_I"/>
    <property type="match status" value="1"/>
</dbReference>
<keyword evidence="5" id="KW-0067">ATP-binding</keyword>
<dbReference type="InterPro" id="IPR049940">
    <property type="entry name" value="GluQ/Sye"/>
</dbReference>
<dbReference type="InterPro" id="IPR014729">
    <property type="entry name" value="Rossmann-like_a/b/a_fold"/>
</dbReference>
<keyword evidence="6" id="KW-0030">Aminoacyl-tRNA synthetase</keyword>
<evidence type="ECO:0000256" key="3">
    <source>
        <dbReference type="ARBA" id="ARBA00022741"/>
    </source>
</evidence>
<keyword evidence="1 8" id="KW-0436">Ligase</keyword>
<evidence type="ECO:0000256" key="5">
    <source>
        <dbReference type="ARBA" id="ARBA00022840"/>
    </source>
</evidence>
<dbReference type="InterPro" id="IPR000924">
    <property type="entry name" value="Glu/Gln-tRNA-synth"/>
</dbReference>
<feature type="domain" description="Glutamyl/glutaminyl-tRNA synthetase class Ib catalytic" evidence="7">
    <location>
        <begin position="14"/>
        <end position="306"/>
    </location>
</feature>
<evidence type="ECO:0000256" key="2">
    <source>
        <dbReference type="ARBA" id="ARBA00022723"/>
    </source>
</evidence>
<proteinExistence type="predicted"/>
<dbReference type="EC" id="6.1.1.-" evidence="8"/>
<comment type="caution">
    <text evidence="8">The sequence shown here is derived from an EMBL/GenBank/DDBJ whole genome shotgun (WGS) entry which is preliminary data.</text>
</comment>
<dbReference type="InterPro" id="IPR020058">
    <property type="entry name" value="Glu/Gln-tRNA-synth_Ib_cat-dom"/>
</dbReference>
<dbReference type="GO" id="GO:0005524">
    <property type="term" value="F:ATP binding"/>
    <property type="evidence" value="ECO:0007669"/>
    <property type="project" value="UniProtKB-KW"/>
</dbReference>
<dbReference type="PANTHER" id="PTHR43311">
    <property type="entry name" value="GLUTAMATE--TRNA LIGASE"/>
    <property type="match status" value="1"/>
</dbReference>
<dbReference type="Gene3D" id="3.40.50.620">
    <property type="entry name" value="HUPs"/>
    <property type="match status" value="1"/>
</dbReference>
<gene>
    <name evidence="8" type="primary">gluQ</name>
    <name evidence="8" type="ORF">CARN3_0171</name>
</gene>